<reference evidence="2 3" key="1">
    <citation type="submission" date="2024-08" db="EMBL/GenBank/DDBJ databases">
        <title>Gnathostoma spinigerum genome.</title>
        <authorList>
            <person name="Gonzalez-Bertolin B."/>
            <person name="Monzon S."/>
            <person name="Zaballos A."/>
            <person name="Jimenez P."/>
            <person name="Dekumyoy P."/>
            <person name="Varona S."/>
            <person name="Cuesta I."/>
            <person name="Sumanam S."/>
            <person name="Adisakwattana P."/>
            <person name="Gasser R.B."/>
            <person name="Hernandez-Gonzalez A."/>
            <person name="Young N.D."/>
            <person name="Perteguer M.J."/>
        </authorList>
    </citation>
    <scope>NUCLEOTIDE SEQUENCE [LARGE SCALE GENOMIC DNA]</scope>
    <source>
        <strain evidence="2">AL3</strain>
        <tissue evidence="2">Liver</tissue>
    </source>
</reference>
<comment type="caution">
    <text evidence="2">The sequence shown here is derived from an EMBL/GenBank/DDBJ whole genome shotgun (WGS) entry which is preliminary data.</text>
</comment>
<dbReference type="AlphaFoldDB" id="A0ABD6EF80"/>
<evidence type="ECO:0000256" key="1">
    <source>
        <dbReference type="SAM" id="MobiDB-lite"/>
    </source>
</evidence>
<proteinExistence type="predicted"/>
<feature type="region of interest" description="Disordered" evidence="1">
    <location>
        <begin position="1"/>
        <end position="66"/>
    </location>
</feature>
<evidence type="ECO:0000313" key="3">
    <source>
        <dbReference type="Proteomes" id="UP001608902"/>
    </source>
</evidence>
<evidence type="ECO:0000313" key="2">
    <source>
        <dbReference type="EMBL" id="MFH4977881.1"/>
    </source>
</evidence>
<feature type="compositionally biased region" description="Low complexity" evidence="1">
    <location>
        <begin position="38"/>
        <end position="55"/>
    </location>
</feature>
<keyword evidence="3" id="KW-1185">Reference proteome</keyword>
<feature type="compositionally biased region" description="Basic and acidic residues" evidence="1">
    <location>
        <begin position="222"/>
        <end position="232"/>
    </location>
</feature>
<protein>
    <submittedName>
        <fullName evidence="2">Uncharacterized protein</fullName>
    </submittedName>
</protein>
<accession>A0ABD6EF80</accession>
<gene>
    <name evidence="2" type="ORF">AB6A40_004590</name>
</gene>
<dbReference type="Proteomes" id="UP001608902">
    <property type="component" value="Unassembled WGS sequence"/>
</dbReference>
<name>A0ABD6EF80_9BILA</name>
<organism evidence="2 3">
    <name type="scientific">Gnathostoma spinigerum</name>
    <dbReference type="NCBI Taxonomy" id="75299"/>
    <lineage>
        <taxon>Eukaryota</taxon>
        <taxon>Metazoa</taxon>
        <taxon>Ecdysozoa</taxon>
        <taxon>Nematoda</taxon>
        <taxon>Chromadorea</taxon>
        <taxon>Rhabditida</taxon>
        <taxon>Spirurina</taxon>
        <taxon>Gnathostomatomorpha</taxon>
        <taxon>Gnathostomatoidea</taxon>
        <taxon>Gnathostomatidae</taxon>
        <taxon>Gnathostoma</taxon>
    </lineage>
</organism>
<feature type="compositionally biased region" description="Basic and acidic residues" evidence="1">
    <location>
        <begin position="1"/>
        <end position="17"/>
    </location>
</feature>
<sequence length="232" mass="24721">MSLEDKKRLAAEQERNIRMRSQPGVLKPIESSTKSAGLNASLNRSGSNGSRNCNAPGRLPGTLTPTSTETLKNMPVDLSEFFPSPSTSFPATVSSCMSTNASMNYSTWMSPKLTSPSTSVFDVPSAVEQNLSNSLNFGGVRASVTLPQPPQSLNPVLRGCTPSLKGLPLNVSGFSPVNNRGQKKVVSPLDSLLSFPPHQPSSKISAGYRPSLSPVNQQNLMSKKDPFADLLS</sequence>
<dbReference type="EMBL" id="JBGFUD010002691">
    <property type="protein sequence ID" value="MFH4977881.1"/>
    <property type="molecule type" value="Genomic_DNA"/>
</dbReference>
<feature type="region of interest" description="Disordered" evidence="1">
    <location>
        <begin position="197"/>
        <end position="232"/>
    </location>
</feature>